<dbReference type="HAMAP" id="MF_00193">
    <property type="entry name" value="NadE_ammonia_dep"/>
    <property type="match status" value="1"/>
</dbReference>
<evidence type="ECO:0000256" key="8">
    <source>
        <dbReference type="HAMAP-Rule" id="MF_00193"/>
    </source>
</evidence>
<name>A0A557SVP7_9ARCH</name>
<keyword evidence="6 8" id="KW-0460">Magnesium</keyword>
<keyword evidence="7 8" id="KW-0520">NAD</keyword>
<dbReference type="InterPro" id="IPR022310">
    <property type="entry name" value="NAD/GMP_synthase"/>
</dbReference>
<comment type="catalytic activity">
    <reaction evidence="8 10">
        <text>deamido-NAD(+) + NH4(+) + ATP = AMP + diphosphate + NAD(+) + H(+)</text>
        <dbReference type="Rhea" id="RHEA:21188"/>
        <dbReference type="ChEBI" id="CHEBI:15378"/>
        <dbReference type="ChEBI" id="CHEBI:28938"/>
        <dbReference type="ChEBI" id="CHEBI:30616"/>
        <dbReference type="ChEBI" id="CHEBI:33019"/>
        <dbReference type="ChEBI" id="CHEBI:57540"/>
        <dbReference type="ChEBI" id="CHEBI:58437"/>
        <dbReference type="ChEBI" id="CHEBI:456215"/>
        <dbReference type="EC" id="6.3.1.5"/>
    </reaction>
</comment>
<feature type="binding site" description="in other chain" evidence="8">
    <location>
        <position position="151"/>
    </location>
    <ligand>
        <name>deamido-NAD(+)</name>
        <dbReference type="ChEBI" id="CHEBI:58437"/>
        <note>ligand shared between two neighboring subunits</note>
    </ligand>
</feature>
<feature type="binding site" evidence="8">
    <location>
        <position position="143"/>
    </location>
    <ligand>
        <name>Mg(2+)</name>
        <dbReference type="ChEBI" id="CHEBI:18420"/>
    </ligand>
</feature>
<dbReference type="SUPFAM" id="SSF52402">
    <property type="entry name" value="Adenine nucleotide alpha hydrolases-like"/>
    <property type="match status" value="1"/>
</dbReference>
<feature type="binding site" evidence="8">
    <location>
        <position position="158"/>
    </location>
    <ligand>
        <name>deamido-NAD(+)</name>
        <dbReference type="ChEBI" id="CHEBI:58437"/>
        <note>ligand shared between two neighboring subunits</note>
    </ligand>
</feature>
<dbReference type="GO" id="GO:0003952">
    <property type="term" value="F:NAD+ synthase (glutamine-hydrolyzing) activity"/>
    <property type="evidence" value="ECO:0007669"/>
    <property type="project" value="InterPro"/>
</dbReference>
<dbReference type="PANTHER" id="PTHR23090">
    <property type="entry name" value="NH 3 /GLUTAMINE-DEPENDENT NAD + SYNTHETASE"/>
    <property type="match status" value="1"/>
</dbReference>
<dbReference type="EC" id="6.3.1.5" evidence="8 10"/>
<evidence type="ECO:0000256" key="7">
    <source>
        <dbReference type="ARBA" id="ARBA00023027"/>
    </source>
</evidence>
<dbReference type="AlphaFoldDB" id="A0A557SVP7"/>
<feature type="binding site" evidence="8">
    <location>
        <begin position="36"/>
        <end position="43"/>
    </location>
    <ligand>
        <name>ATP</name>
        <dbReference type="ChEBI" id="CHEBI:30616"/>
    </ligand>
</feature>
<dbReference type="GO" id="GO:0008795">
    <property type="term" value="F:NAD+ synthase activity"/>
    <property type="evidence" value="ECO:0007669"/>
    <property type="project" value="UniProtKB-UniRule"/>
</dbReference>
<keyword evidence="4 8" id="KW-0547">Nucleotide-binding</keyword>
<feature type="domain" description="NAD/GMP synthase" evidence="11">
    <location>
        <begin position="14"/>
        <end position="255"/>
    </location>
</feature>
<dbReference type="GO" id="GO:0005737">
    <property type="term" value="C:cytoplasm"/>
    <property type="evidence" value="ECO:0007669"/>
    <property type="project" value="InterPro"/>
</dbReference>
<proteinExistence type="inferred from homology"/>
<accession>A0A557SVP7</accession>
<evidence type="ECO:0000256" key="1">
    <source>
        <dbReference type="ARBA" id="ARBA00005859"/>
    </source>
</evidence>
<organism evidence="12 13">
    <name type="scientific">Candidatus Nitrosocosmicus arcticus</name>
    <dbReference type="NCBI Taxonomy" id="2035267"/>
    <lineage>
        <taxon>Archaea</taxon>
        <taxon>Nitrososphaerota</taxon>
        <taxon>Nitrososphaeria</taxon>
        <taxon>Nitrososphaerales</taxon>
        <taxon>Nitrososphaeraceae</taxon>
        <taxon>Candidatus Nitrosocosmicus</taxon>
    </lineage>
</organism>
<protein>
    <recommendedName>
        <fullName evidence="8 10">NH(3)-dependent NAD(+) synthetase</fullName>
        <ecNumber evidence="8 10">6.3.1.5</ecNumber>
    </recommendedName>
</protein>
<feature type="binding site" evidence="8">
    <location>
        <position position="189"/>
    </location>
    <ligand>
        <name>ATP</name>
        <dbReference type="ChEBI" id="CHEBI:30616"/>
    </ligand>
</feature>
<evidence type="ECO:0000256" key="9">
    <source>
        <dbReference type="RuleBase" id="RU003811"/>
    </source>
</evidence>
<dbReference type="InterPro" id="IPR003694">
    <property type="entry name" value="NAD_synthase"/>
</dbReference>
<dbReference type="GO" id="GO:0004359">
    <property type="term" value="F:glutaminase activity"/>
    <property type="evidence" value="ECO:0007669"/>
    <property type="project" value="InterPro"/>
</dbReference>
<feature type="binding site" evidence="8">
    <location>
        <position position="42"/>
    </location>
    <ligand>
        <name>Mg(2+)</name>
        <dbReference type="ChEBI" id="CHEBI:18420"/>
    </ligand>
</feature>
<dbReference type="GO" id="GO:0046872">
    <property type="term" value="F:metal ion binding"/>
    <property type="evidence" value="ECO:0007669"/>
    <property type="project" value="UniProtKB-KW"/>
</dbReference>
<comment type="pathway">
    <text evidence="8">Cofactor biosynthesis; NAD(+) biosynthesis; NAD(+) from deamido-NAD(+) (ammonia route): step 1/1.</text>
</comment>
<reference evidence="12 13" key="1">
    <citation type="journal article" date="2019" name="Front. Microbiol.">
        <title>Ammonia Oxidation by the Arctic Terrestrial Thaumarchaeote Candidatus Nitrosocosmicus arcticus Is Stimulated by Increasing Temperatures.</title>
        <authorList>
            <person name="Alves R.J.E."/>
            <person name="Kerou M."/>
            <person name="Zappe A."/>
            <person name="Bittner R."/>
            <person name="Abby S.S."/>
            <person name="Schmidt H.A."/>
            <person name="Pfeifer K."/>
            <person name="Schleper C."/>
        </authorList>
    </citation>
    <scope>NUCLEOTIDE SEQUENCE [LARGE SCALE GENOMIC DNA]</scope>
    <source>
        <strain evidence="12 13">Kfb</strain>
    </source>
</reference>
<feature type="binding site" evidence="8">
    <location>
        <position position="167"/>
    </location>
    <ligand>
        <name>ATP</name>
        <dbReference type="ChEBI" id="CHEBI:30616"/>
    </ligand>
</feature>
<keyword evidence="3 8" id="KW-0479">Metal-binding</keyword>
<feature type="binding site" description="in other chain" evidence="8">
    <location>
        <begin position="250"/>
        <end position="251"/>
    </location>
    <ligand>
        <name>deamido-NAD(+)</name>
        <dbReference type="ChEBI" id="CHEBI:58437"/>
        <note>ligand shared between two neighboring subunits</note>
    </ligand>
</feature>
<evidence type="ECO:0000256" key="10">
    <source>
        <dbReference type="RuleBase" id="RU003812"/>
    </source>
</evidence>
<keyword evidence="5 8" id="KW-0067">ATP-binding</keyword>
<dbReference type="Pfam" id="PF02540">
    <property type="entry name" value="NAD_synthase"/>
    <property type="match status" value="1"/>
</dbReference>
<dbReference type="OrthoDB" id="39312at2157"/>
<sequence length="263" mass="29750">MQKGLMKLDERKVLNKISRFLNREAKSRNAKCVVIGISGGIDSTVTTYLSAQSLGSDKVLGLLLPDYSVTPKIDVKHGLEISKKLKINYELIDIGKGKNQIIKKFPRNKLAKANFLVRLRMAILYYYAAAREGIVVGTADKSELQLGYFTKYGDGGADIFPIADLYKTEVRKIARYMKVPQDIIEKQSSARLWKGQTAEGEIGVSYETIDKILNQINFNKILKNSPVPEIMGVDRKDVNTVIEWIKSNRHKHELPIPRCNFNF</sequence>
<comment type="similarity">
    <text evidence="1 8 9">Belongs to the NAD synthetase family.</text>
</comment>
<evidence type="ECO:0000256" key="5">
    <source>
        <dbReference type="ARBA" id="ARBA00022840"/>
    </source>
</evidence>
<feature type="binding site" evidence="8">
    <location>
        <position position="138"/>
    </location>
    <ligand>
        <name>ATP</name>
        <dbReference type="ChEBI" id="CHEBI:30616"/>
    </ligand>
</feature>
<dbReference type="RefSeq" id="WP_144730089.1">
    <property type="nucleotide sequence ID" value="NZ_ML675582.1"/>
</dbReference>
<dbReference type="PANTHER" id="PTHR23090:SF9">
    <property type="entry name" value="GLUTAMINE-DEPENDENT NAD(+) SYNTHETASE"/>
    <property type="match status" value="1"/>
</dbReference>
<gene>
    <name evidence="8 12" type="primary">nadE</name>
    <name evidence="12" type="ORF">NARC_60050</name>
</gene>
<dbReference type="Gene3D" id="3.40.50.620">
    <property type="entry name" value="HUPs"/>
    <property type="match status" value="1"/>
</dbReference>
<comment type="function">
    <text evidence="8">Catalyzes the ATP-dependent amidation of deamido-NAD to form NAD. Uses ammonia as a nitrogen source.</text>
</comment>
<feature type="binding site" description="in other chain" evidence="8">
    <location>
        <position position="118"/>
    </location>
    <ligand>
        <name>deamido-NAD(+)</name>
        <dbReference type="ChEBI" id="CHEBI:58437"/>
        <note>ligand shared between two neighboring subunits</note>
    </ligand>
</feature>
<dbReference type="CDD" id="cd00553">
    <property type="entry name" value="NAD_synthase"/>
    <property type="match status" value="1"/>
</dbReference>
<evidence type="ECO:0000256" key="6">
    <source>
        <dbReference type="ARBA" id="ARBA00022842"/>
    </source>
</evidence>
<evidence type="ECO:0000256" key="4">
    <source>
        <dbReference type="ARBA" id="ARBA00022741"/>
    </source>
</evidence>
<dbReference type="NCBIfam" id="TIGR00552">
    <property type="entry name" value="nadE"/>
    <property type="match status" value="1"/>
</dbReference>
<dbReference type="UniPathway" id="UPA00253">
    <property type="reaction ID" value="UER00333"/>
</dbReference>
<dbReference type="Proteomes" id="UP000315289">
    <property type="component" value="Unassembled WGS sequence"/>
</dbReference>
<evidence type="ECO:0000259" key="11">
    <source>
        <dbReference type="Pfam" id="PF02540"/>
    </source>
</evidence>
<dbReference type="EMBL" id="VOAH01000006">
    <property type="protein sequence ID" value="TVP40663.1"/>
    <property type="molecule type" value="Genomic_DNA"/>
</dbReference>
<keyword evidence="13" id="KW-1185">Reference proteome</keyword>
<dbReference type="GO" id="GO:0009435">
    <property type="term" value="P:NAD+ biosynthetic process"/>
    <property type="evidence" value="ECO:0007669"/>
    <property type="project" value="UniProtKB-UniRule"/>
</dbReference>
<evidence type="ECO:0000313" key="13">
    <source>
        <dbReference type="Proteomes" id="UP000315289"/>
    </source>
</evidence>
<evidence type="ECO:0000256" key="3">
    <source>
        <dbReference type="ARBA" id="ARBA00022723"/>
    </source>
</evidence>
<keyword evidence="2 8" id="KW-0436">Ligase</keyword>
<evidence type="ECO:0000256" key="2">
    <source>
        <dbReference type="ARBA" id="ARBA00022598"/>
    </source>
</evidence>
<dbReference type="InterPro" id="IPR014729">
    <property type="entry name" value="Rossmann-like_a/b/a_fold"/>
</dbReference>
<dbReference type="InterPro" id="IPR022926">
    <property type="entry name" value="NH(3)-dep_NAD(+)_synth"/>
</dbReference>
<dbReference type="GO" id="GO:0005524">
    <property type="term" value="F:ATP binding"/>
    <property type="evidence" value="ECO:0007669"/>
    <property type="project" value="UniProtKB-UniRule"/>
</dbReference>
<evidence type="ECO:0000313" key="12">
    <source>
        <dbReference type="EMBL" id="TVP40663.1"/>
    </source>
</evidence>
<comment type="subunit">
    <text evidence="8">Homodimer.</text>
</comment>
<comment type="caution">
    <text evidence="12">The sequence shown here is derived from an EMBL/GenBank/DDBJ whole genome shotgun (WGS) entry which is preliminary data.</text>
</comment>
<dbReference type="NCBIfam" id="NF010587">
    <property type="entry name" value="PRK13980.1"/>
    <property type="match status" value="1"/>
</dbReference>